<dbReference type="EMBL" id="QBKR01000056">
    <property type="protein sequence ID" value="PTX46856.1"/>
    <property type="molecule type" value="Genomic_DNA"/>
</dbReference>
<keyword evidence="2" id="KW-0812">Transmembrane</keyword>
<name>A0A2T6ASZ4_9BACL</name>
<reference evidence="3 4" key="1">
    <citation type="submission" date="2018-04" db="EMBL/GenBank/DDBJ databases">
        <title>Genomic Encyclopedia of Archaeal and Bacterial Type Strains, Phase II (KMG-II): from individual species to whole genera.</title>
        <authorList>
            <person name="Goeker M."/>
        </authorList>
    </citation>
    <scope>NUCLEOTIDE SEQUENCE [LARGE SCALE GENOMIC DNA]</scope>
    <source>
        <strain evidence="3 4">DSM 45787</strain>
    </source>
</reference>
<feature type="transmembrane region" description="Helical" evidence="2">
    <location>
        <begin position="145"/>
        <end position="165"/>
    </location>
</feature>
<keyword evidence="2" id="KW-0472">Membrane</keyword>
<evidence type="ECO:0000313" key="4">
    <source>
        <dbReference type="Proteomes" id="UP000244240"/>
    </source>
</evidence>
<feature type="transmembrane region" description="Helical" evidence="2">
    <location>
        <begin position="186"/>
        <end position="204"/>
    </location>
</feature>
<feature type="transmembrane region" description="Helical" evidence="2">
    <location>
        <begin position="224"/>
        <end position="242"/>
    </location>
</feature>
<protein>
    <submittedName>
        <fullName evidence="3">Uncharacterized protein</fullName>
    </submittedName>
</protein>
<keyword evidence="4" id="KW-1185">Reference proteome</keyword>
<feature type="transmembrane region" description="Helical" evidence="2">
    <location>
        <begin position="112"/>
        <end position="133"/>
    </location>
</feature>
<feature type="coiled-coil region" evidence="1">
    <location>
        <begin position="262"/>
        <end position="352"/>
    </location>
</feature>
<evidence type="ECO:0000313" key="3">
    <source>
        <dbReference type="EMBL" id="PTX46856.1"/>
    </source>
</evidence>
<gene>
    <name evidence="3" type="ORF">C8P63_1561</name>
</gene>
<sequence length="473" mass="53674">MGSKLKPMTLKDYKNIFREAPIHFAALGLLSYAGLILLDGMPPLLAGIQATLTDSTTAVHWGSLSIPFLSGGILALTGGGLYVLAARCGWIKHSLKYLKKSGLKNPPSVSPWPLLIFGIILGFSSMHLLFMQLRIPNYPYPLNSSYYSLCFFLAGTYIGLGIRLLRQKKRSAKQSRIKPGQVKWTLKRLFLILFGGGLIFLGFPTVLLDLSIFPEVFPGSPDRFLSYVFYGVIMLAAGIVMTKKARKPSKNKIMEPEQSEEALIEREEINHLTKEVERYQQRNKKLEQILANERAEKSKLEERIHQLQGQVNELNQREMVQYQRDPRDIRKIHSLKGLVRELRAEVERLSDLNPKPQERTMIEKDKPKQQVEENLEPDLSLLRGKTVAVFGRLGKAKEVEGIRLIYHDGNRVDLPMARAAREAAVLVVLTRLVSHGVMWRLKEYAADRGKEIRFVRETGIQRILEKIAQPPDS</sequence>
<keyword evidence="1" id="KW-0175">Coiled coil</keyword>
<keyword evidence="2" id="KW-1133">Transmembrane helix</keyword>
<feature type="transmembrane region" description="Helical" evidence="2">
    <location>
        <begin position="58"/>
        <end position="91"/>
    </location>
</feature>
<evidence type="ECO:0000256" key="1">
    <source>
        <dbReference type="SAM" id="Coils"/>
    </source>
</evidence>
<feature type="transmembrane region" description="Helical" evidence="2">
    <location>
        <begin position="20"/>
        <end position="38"/>
    </location>
</feature>
<dbReference type="OrthoDB" id="2793163at2"/>
<accession>A0A2T6ASZ4</accession>
<dbReference type="RefSeq" id="WP_108026867.1">
    <property type="nucleotide sequence ID" value="NZ_QBKR01000056.1"/>
</dbReference>
<organism evidence="3 4">
    <name type="scientific">Melghirimyces profundicolus</name>
    <dbReference type="NCBI Taxonomy" id="1242148"/>
    <lineage>
        <taxon>Bacteria</taxon>
        <taxon>Bacillati</taxon>
        <taxon>Bacillota</taxon>
        <taxon>Bacilli</taxon>
        <taxon>Bacillales</taxon>
        <taxon>Thermoactinomycetaceae</taxon>
        <taxon>Melghirimyces</taxon>
    </lineage>
</organism>
<dbReference type="AlphaFoldDB" id="A0A2T6ASZ4"/>
<proteinExistence type="predicted"/>
<comment type="caution">
    <text evidence="3">The sequence shown here is derived from an EMBL/GenBank/DDBJ whole genome shotgun (WGS) entry which is preliminary data.</text>
</comment>
<dbReference type="Proteomes" id="UP000244240">
    <property type="component" value="Unassembled WGS sequence"/>
</dbReference>
<evidence type="ECO:0000256" key="2">
    <source>
        <dbReference type="SAM" id="Phobius"/>
    </source>
</evidence>